<dbReference type="KEGG" id="slom:PXH66_12025"/>
<evidence type="ECO:0000256" key="2">
    <source>
        <dbReference type="ARBA" id="ARBA00022692"/>
    </source>
</evidence>
<protein>
    <submittedName>
        <fullName evidence="8">SulP family inorganic anion transporter</fullName>
    </submittedName>
</protein>
<dbReference type="InterPro" id="IPR011547">
    <property type="entry name" value="SLC26A/SulP_dom"/>
</dbReference>
<gene>
    <name evidence="8" type="ORF">PXH66_12025</name>
</gene>
<dbReference type="RefSeq" id="WP_330931734.1">
    <property type="nucleotide sequence ID" value="NZ_CP119075.1"/>
</dbReference>
<feature type="transmembrane region" description="Helical" evidence="5">
    <location>
        <begin position="192"/>
        <end position="209"/>
    </location>
</feature>
<dbReference type="Gene3D" id="2.60.120.10">
    <property type="entry name" value="Jelly Rolls"/>
    <property type="match status" value="1"/>
</dbReference>
<name>A0AAE9ZU36_9BACT</name>
<evidence type="ECO:0000256" key="5">
    <source>
        <dbReference type="SAM" id="Phobius"/>
    </source>
</evidence>
<feature type="transmembrane region" description="Helical" evidence="5">
    <location>
        <begin position="149"/>
        <end position="171"/>
    </location>
</feature>
<feature type="domain" description="STAS" evidence="7">
    <location>
        <begin position="479"/>
        <end position="577"/>
    </location>
</feature>
<dbReference type="PROSITE" id="PS50042">
    <property type="entry name" value="CNMP_BINDING_3"/>
    <property type="match status" value="1"/>
</dbReference>
<dbReference type="EMBL" id="CP119075">
    <property type="protein sequence ID" value="WED63059.1"/>
    <property type="molecule type" value="Genomic_DNA"/>
</dbReference>
<dbReference type="InterPro" id="IPR002645">
    <property type="entry name" value="STAS_dom"/>
</dbReference>
<evidence type="ECO:0000256" key="3">
    <source>
        <dbReference type="ARBA" id="ARBA00022989"/>
    </source>
</evidence>
<feature type="transmembrane region" description="Helical" evidence="5">
    <location>
        <begin position="22"/>
        <end position="44"/>
    </location>
</feature>
<dbReference type="PROSITE" id="PS50801">
    <property type="entry name" value="STAS"/>
    <property type="match status" value="1"/>
</dbReference>
<dbReference type="PANTHER" id="PTHR43310:SF1">
    <property type="entry name" value="SULFATE TRANSPORTER YBAR-RELATED"/>
    <property type="match status" value="1"/>
</dbReference>
<organism evidence="8 9">
    <name type="scientific">Synoicihabitans lomoniglobus</name>
    <dbReference type="NCBI Taxonomy" id="2909285"/>
    <lineage>
        <taxon>Bacteria</taxon>
        <taxon>Pseudomonadati</taxon>
        <taxon>Verrucomicrobiota</taxon>
        <taxon>Opitutia</taxon>
        <taxon>Opitutales</taxon>
        <taxon>Opitutaceae</taxon>
        <taxon>Synoicihabitans</taxon>
    </lineage>
</organism>
<dbReference type="AlphaFoldDB" id="A0AAE9ZU36"/>
<dbReference type="InterPro" id="IPR014710">
    <property type="entry name" value="RmlC-like_jellyroll"/>
</dbReference>
<evidence type="ECO:0000256" key="1">
    <source>
        <dbReference type="ARBA" id="ARBA00004141"/>
    </source>
</evidence>
<feature type="transmembrane region" description="Helical" evidence="5">
    <location>
        <begin position="377"/>
        <end position="395"/>
    </location>
</feature>
<evidence type="ECO:0000313" key="9">
    <source>
        <dbReference type="Proteomes" id="UP001218638"/>
    </source>
</evidence>
<dbReference type="CDD" id="cd07042">
    <property type="entry name" value="STAS_SulP_like_sulfate_transporter"/>
    <property type="match status" value="1"/>
</dbReference>
<dbReference type="GO" id="GO:0016020">
    <property type="term" value="C:membrane"/>
    <property type="evidence" value="ECO:0007669"/>
    <property type="project" value="UniProtKB-SubCell"/>
</dbReference>
<dbReference type="SUPFAM" id="SSF52091">
    <property type="entry name" value="SpoIIaa-like"/>
    <property type="match status" value="1"/>
</dbReference>
<dbReference type="InterPro" id="IPR000595">
    <property type="entry name" value="cNMP-bd_dom"/>
</dbReference>
<keyword evidence="9" id="KW-1185">Reference proteome</keyword>
<dbReference type="Gene3D" id="3.30.750.24">
    <property type="entry name" value="STAS domain"/>
    <property type="match status" value="1"/>
</dbReference>
<feature type="transmembrane region" description="Helical" evidence="5">
    <location>
        <begin position="315"/>
        <end position="335"/>
    </location>
</feature>
<evidence type="ECO:0000256" key="4">
    <source>
        <dbReference type="ARBA" id="ARBA00023136"/>
    </source>
</evidence>
<dbReference type="Pfam" id="PF00916">
    <property type="entry name" value="Sulfate_transp"/>
    <property type="match status" value="1"/>
</dbReference>
<feature type="transmembrane region" description="Helical" evidence="5">
    <location>
        <begin position="120"/>
        <end position="143"/>
    </location>
</feature>
<dbReference type="Pfam" id="PF01740">
    <property type="entry name" value="STAS"/>
    <property type="match status" value="1"/>
</dbReference>
<feature type="transmembrane region" description="Helical" evidence="5">
    <location>
        <begin position="350"/>
        <end position="370"/>
    </location>
</feature>
<dbReference type="CDD" id="cd00038">
    <property type="entry name" value="CAP_ED"/>
    <property type="match status" value="1"/>
</dbReference>
<sequence>MTSPESTDSGATPAPSHWLPDLTAAALCAVVTLAYAGSFGQLVFGGELAPFAGRAVLAALITGICMNLVLSWRSSFKFSLGGADSNPSAILAASVASIAATLGAGATSGTGETATMLPTVTVYLFGSAALCGLCVAFVGARGWGRYVRYIPYPVVGGFLSGTGYLLLAGAFKMTTGRRLNWEFWQGWSEVPVIAWGTTVVVAAGLMILSRKFTHYLVVPSIIVATIAAFHLMLFGLGWDFASARAEGLLLAPLTLGEWSTWISLDYAAVDWTVLVSHLDDVGAMTMLVIVATLLNTTSLEHATATDAKTTRELEAIGWGNIVASIMGGFVGMISFNRSWLNRKAGATTGWAARLCALMVAAIVLFAPQLVGLLPRPVLTGLILYLGINLLYTWLVEARSRMLPSDHLIVMAIVAIIAAFGAVAGVACGVIIACVSLAFTLSRNPSIRYRFTARSRHANVERPPHEQALLQQHGEELQGFSLQGILFFGTVNNVLTDMREHLERVRLLLLDFRLVHGMDGSAAVVLQRVQSLCRDAGTRLVFTGLNAEMQAALAGSGLDFSDRNVRCFDDVDLGLEWCEERIIARTNESTAPLPIAHNIIETIDADLLREFESREVAVGEVLMKRGDPGDEMFIIKHGRLQVQISSRIGGQDIIKRLRTYGPGTLVGEMGFYSGAPRSADIVSVEPTAVYAITQRRLTALEAAHPGFSDRLHRYVINTLALRLRSANDEILQLL</sequence>
<evidence type="ECO:0000259" key="6">
    <source>
        <dbReference type="PROSITE" id="PS50042"/>
    </source>
</evidence>
<keyword evidence="2 5" id="KW-0812">Transmembrane</keyword>
<dbReference type="PANTHER" id="PTHR43310">
    <property type="entry name" value="SULFATE TRANSPORTER YBAR-RELATED"/>
    <property type="match status" value="1"/>
</dbReference>
<feature type="transmembrane region" description="Helical" evidence="5">
    <location>
        <begin position="407"/>
        <end position="440"/>
    </location>
</feature>
<evidence type="ECO:0000313" key="8">
    <source>
        <dbReference type="EMBL" id="WED63059.1"/>
    </source>
</evidence>
<evidence type="ECO:0000259" key="7">
    <source>
        <dbReference type="PROSITE" id="PS50801"/>
    </source>
</evidence>
<dbReference type="InterPro" id="IPR018490">
    <property type="entry name" value="cNMP-bd_dom_sf"/>
</dbReference>
<keyword evidence="4 5" id="KW-0472">Membrane</keyword>
<dbReference type="SUPFAM" id="SSF51206">
    <property type="entry name" value="cAMP-binding domain-like"/>
    <property type="match status" value="1"/>
</dbReference>
<feature type="transmembrane region" description="Helical" evidence="5">
    <location>
        <begin position="215"/>
        <end position="236"/>
    </location>
</feature>
<feature type="domain" description="Cyclic nucleotide-binding" evidence="6">
    <location>
        <begin position="594"/>
        <end position="699"/>
    </location>
</feature>
<dbReference type="Proteomes" id="UP001218638">
    <property type="component" value="Chromosome"/>
</dbReference>
<dbReference type="InterPro" id="IPR036513">
    <property type="entry name" value="STAS_dom_sf"/>
</dbReference>
<keyword evidence="3 5" id="KW-1133">Transmembrane helix</keyword>
<reference evidence="8" key="1">
    <citation type="submission" date="2023-03" db="EMBL/GenBank/DDBJ databases">
        <title>Lomoglobus Profundus gen. nov., sp. nov., a novel member of the phylum Verrucomicrobia, isolated from deep-marine sediment of South China Sea.</title>
        <authorList>
            <person name="Ahmad T."/>
            <person name="Ishaq S.E."/>
            <person name="Wang F."/>
        </authorList>
    </citation>
    <scope>NUCLEOTIDE SEQUENCE</scope>
    <source>
        <strain evidence="8">LMO-M01</strain>
    </source>
</reference>
<dbReference type="Pfam" id="PF00027">
    <property type="entry name" value="cNMP_binding"/>
    <property type="match status" value="1"/>
</dbReference>
<comment type="subcellular location">
    <subcellularLocation>
        <location evidence="1">Membrane</location>
        <topology evidence="1">Multi-pass membrane protein</topology>
    </subcellularLocation>
</comment>
<dbReference type="SMART" id="SM00100">
    <property type="entry name" value="cNMP"/>
    <property type="match status" value="1"/>
</dbReference>
<feature type="transmembrane region" description="Helical" evidence="5">
    <location>
        <begin position="51"/>
        <end position="70"/>
    </location>
</feature>
<dbReference type="InterPro" id="IPR052706">
    <property type="entry name" value="Membrane-Transporter-like"/>
</dbReference>
<proteinExistence type="predicted"/>
<accession>A0AAE9ZU36</accession>